<dbReference type="Gene3D" id="3.30.40.10">
    <property type="entry name" value="Zinc/RING finger domain, C3HC4 (zinc finger)"/>
    <property type="match status" value="1"/>
</dbReference>
<reference evidence="1" key="1">
    <citation type="submission" date="2021-02" db="EMBL/GenBank/DDBJ databases">
        <authorList>
            <person name="Nowell W R."/>
        </authorList>
    </citation>
    <scope>NUCLEOTIDE SEQUENCE</scope>
</reference>
<sequence>MLMTKNFEYRFRYYLREEQARETAEHDFNLVRMWDQIRAAKPSFIARLRATQYQVVAKDNDQLNDCCICYDQITSNSQYAQWPCPAGHYFHLECM</sequence>
<proteinExistence type="predicted"/>
<evidence type="ECO:0000313" key="1">
    <source>
        <dbReference type="EMBL" id="CAF1195569.1"/>
    </source>
</evidence>
<feature type="non-terminal residue" evidence="1">
    <location>
        <position position="1"/>
    </location>
</feature>
<name>A0A814W989_9BILA</name>
<accession>A0A814W989</accession>
<dbReference type="AlphaFoldDB" id="A0A814W989"/>
<dbReference type="InterPro" id="IPR013083">
    <property type="entry name" value="Znf_RING/FYVE/PHD"/>
</dbReference>
<dbReference type="Proteomes" id="UP000663864">
    <property type="component" value="Unassembled WGS sequence"/>
</dbReference>
<gene>
    <name evidence="1" type="ORF">ZHD862_LOCUS22554</name>
</gene>
<organism evidence="1 2">
    <name type="scientific">Rotaria sordida</name>
    <dbReference type="NCBI Taxonomy" id="392033"/>
    <lineage>
        <taxon>Eukaryota</taxon>
        <taxon>Metazoa</taxon>
        <taxon>Spiralia</taxon>
        <taxon>Gnathifera</taxon>
        <taxon>Rotifera</taxon>
        <taxon>Eurotatoria</taxon>
        <taxon>Bdelloidea</taxon>
        <taxon>Philodinida</taxon>
        <taxon>Philodinidae</taxon>
        <taxon>Rotaria</taxon>
    </lineage>
</organism>
<protein>
    <recommendedName>
        <fullName evidence="3">RING-type domain-containing protein</fullName>
    </recommendedName>
</protein>
<evidence type="ECO:0000313" key="2">
    <source>
        <dbReference type="Proteomes" id="UP000663864"/>
    </source>
</evidence>
<dbReference type="SUPFAM" id="SSF57850">
    <property type="entry name" value="RING/U-box"/>
    <property type="match status" value="1"/>
</dbReference>
<evidence type="ECO:0008006" key="3">
    <source>
        <dbReference type="Google" id="ProtNLM"/>
    </source>
</evidence>
<dbReference type="EMBL" id="CAJNOT010001415">
    <property type="protein sequence ID" value="CAF1195569.1"/>
    <property type="molecule type" value="Genomic_DNA"/>
</dbReference>
<comment type="caution">
    <text evidence="1">The sequence shown here is derived from an EMBL/GenBank/DDBJ whole genome shotgun (WGS) entry which is preliminary data.</text>
</comment>